<dbReference type="Proteomes" id="UP000006683">
    <property type="component" value="Chromosome"/>
</dbReference>
<dbReference type="AlphaFoldDB" id="E1SUS7"/>
<accession>E1SUS7</accession>
<name>E1SUS7_FERBD</name>
<sequence>MSRVAQQAVTDYFDVLLTEPDPVQNAGLQALLDRSHAAAEAPQPEPQAVVEVAPVEVAEVPEVAISAPKPQPEPVTASLATEPDWRDSLEARFQCLFFKVAGLTVAVPLQLLGGIKRVGQLSQLPGSAPWLMGVQVEQGRSLQVVDSARWLMPEKAKAASNYRYMVQLGGSNWALACDTLVNAEPLEQTQVKWRQPDTGTQRYLAGIVRERMCVVLDVPATISLLEAGKDISVKES</sequence>
<keyword evidence="3" id="KW-1185">Reference proteome</keyword>
<proteinExistence type="predicted"/>
<dbReference type="HOGENOM" id="CLU_062232_2_0_6"/>
<dbReference type="Gene3D" id="2.30.30.40">
    <property type="entry name" value="SH3 Domains"/>
    <property type="match status" value="1"/>
</dbReference>
<dbReference type="GO" id="GO:0006935">
    <property type="term" value="P:chemotaxis"/>
    <property type="evidence" value="ECO:0007669"/>
    <property type="project" value="InterPro"/>
</dbReference>
<gene>
    <name evidence="2" type="ordered locus">Fbal_1059</name>
</gene>
<dbReference type="RefSeq" id="WP_013344574.1">
    <property type="nucleotide sequence ID" value="NC_014541.1"/>
</dbReference>
<dbReference type="PIRSF" id="PIRSF020479">
    <property type="entry name" value="UCP020479_CheW"/>
    <property type="match status" value="1"/>
</dbReference>
<dbReference type="eggNOG" id="COG0835">
    <property type="taxonomic scope" value="Bacteria"/>
</dbReference>
<organism evidence="2 3">
    <name type="scientific">Ferrimonas balearica (strain DSM 9799 / CCM 4581 / KCTC 23876 / PAT)</name>
    <dbReference type="NCBI Taxonomy" id="550540"/>
    <lineage>
        <taxon>Bacteria</taxon>
        <taxon>Pseudomonadati</taxon>
        <taxon>Pseudomonadota</taxon>
        <taxon>Gammaproteobacteria</taxon>
        <taxon>Alteromonadales</taxon>
        <taxon>Ferrimonadaceae</taxon>
        <taxon>Ferrimonas</taxon>
    </lineage>
</organism>
<evidence type="ECO:0000313" key="2">
    <source>
        <dbReference type="EMBL" id="ADN75268.1"/>
    </source>
</evidence>
<dbReference type="GeneID" id="67181304"/>
<dbReference type="PROSITE" id="PS50851">
    <property type="entry name" value="CHEW"/>
    <property type="match status" value="1"/>
</dbReference>
<dbReference type="SMART" id="SM00260">
    <property type="entry name" value="CheW"/>
    <property type="match status" value="1"/>
</dbReference>
<dbReference type="EMBL" id="CP002209">
    <property type="protein sequence ID" value="ADN75268.1"/>
    <property type="molecule type" value="Genomic_DNA"/>
</dbReference>
<dbReference type="Gene3D" id="2.40.50.180">
    <property type="entry name" value="CheA-289, Domain 4"/>
    <property type="match status" value="1"/>
</dbReference>
<dbReference type="InterPro" id="IPR014506">
    <property type="entry name" value="UCP020479_CheW"/>
</dbReference>
<dbReference type="GO" id="GO:0007165">
    <property type="term" value="P:signal transduction"/>
    <property type="evidence" value="ECO:0007669"/>
    <property type="project" value="InterPro"/>
</dbReference>
<protein>
    <submittedName>
        <fullName evidence="2">CheW protein</fullName>
    </submittedName>
</protein>
<reference evidence="2 3" key="1">
    <citation type="journal article" date="2010" name="Stand. Genomic Sci.">
        <title>Complete genome sequence of Ferrimonas balearica type strain (PAT).</title>
        <authorList>
            <person name="Nolan M."/>
            <person name="Sikorski J."/>
            <person name="Davenport K."/>
            <person name="Lucas S."/>
            <person name="Glavina Del Rio T."/>
            <person name="Tice H."/>
            <person name="Cheng J."/>
            <person name="Goodwin L."/>
            <person name="Pitluck S."/>
            <person name="Liolios K."/>
            <person name="Ivanova N."/>
            <person name="Mavromatis K."/>
            <person name="Ovchinnikova G."/>
            <person name="Pati A."/>
            <person name="Chen A."/>
            <person name="Palaniappan K."/>
            <person name="Land M."/>
            <person name="Hauser L."/>
            <person name="Chang Y."/>
            <person name="Jeffries C."/>
            <person name="Tapia R."/>
            <person name="Brettin T."/>
            <person name="Detter J."/>
            <person name="Han C."/>
            <person name="Yasawong M."/>
            <person name="Rohde M."/>
            <person name="Tindall B."/>
            <person name="Goker M."/>
            <person name="Woyke T."/>
            <person name="Bristow J."/>
            <person name="Eisen J."/>
            <person name="Markowitz V."/>
            <person name="Hugenholtz P."/>
            <person name="Kyrpides N."/>
            <person name="Klenk H."/>
            <person name="Lapidus A."/>
        </authorList>
    </citation>
    <scope>NUCLEOTIDE SEQUENCE [LARGE SCALE GENOMIC DNA]</scope>
    <source>
        <strain evidence="3">DSM 9799 / CCM 4581 / KCTC 23876 / PAT</strain>
    </source>
</reference>
<feature type="domain" description="CheW-like" evidence="1">
    <location>
        <begin position="92"/>
        <end position="227"/>
    </location>
</feature>
<dbReference type="STRING" id="550540.Fbal_1059"/>
<evidence type="ECO:0000313" key="3">
    <source>
        <dbReference type="Proteomes" id="UP000006683"/>
    </source>
</evidence>
<dbReference type="SUPFAM" id="SSF50341">
    <property type="entry name" value="CheW-like"/>
    <property type="match status" value="1"/>
</dbReference>
<dbReference type="OrthoDB" id="5565759at2"/>
<dbReference type="KEGG" id="fbl:Fbal_1059"/>
<dbReference type="InterPro" id="IPR036061">
    <property type="entry name" value="CheW-like_dom_sf"/>
</dbReference>
<dbReference type="InterPro" id="IPR002545">
    <property type="entry name" value="CheW-lke_dom"/>
</dbReference>
<evidence type="ECO:0000259" key="1">
    <source>
        <dbReference type="PROSITE" id="PS50851"/>
    </source>
</evidence>
<dbReference type="Pfam" id="PF01584">
    <property type="entry name" value="CheW"/>
    <property type="match status" value="1"/>
</dbReference>